<dbReference type="InterPro" id="IPR011545">
    <property type="entry name" value="DEAD/DEAH_box_helicase_dom"/>
</dbReference>
<dbReference type="PANTHER" id="PTHR47964:SF1">
    <property type="entry name" value="ATP-DEPENDENT DNA HELICASE HOMOLOG RECG, CHLOROPLASTIC"/>
    <property type="match status" value="1"/>
</dbReference>
<dbReference type="NCBIfam" id="TIGR00643">
    <property type="entry name" value="recG"/>
    <property type="match status" value="1"/>
</dbReference>
<dbReference type="SMART" id="SM00487">
    <property type="entry name" value="DEXDc"/>
    <property type="match status" value="1"/>
</dbReference>
<dbReference type="Pfam" id="PF17191">
    <property type="entry name" value="RecG_wedge"/>
    <property type="match status" value="1"/>
</dbReference>
<dbReference type="GO" id="GO:0003677">
    <property type="term" value="F:DNA binding"/>
    <property type="evidence" value="ECO:0007669"/>
    <property type="project" value="UniProtKB-KW"/>
</dbReference>
<organism evidence="18 19">
    <name type="scientific">Candidatus Danuiimicrobium aquiferis</name>
    <dbReference type="NCBI Taxonomy" id="1801832"/>
    <lineage>
        <taxon>Bacteria</taxon>
        <taxon>Pseudomonadati</taxon>
        <taxon>Candidatus Omnitrophota</taxon>
        <taxon>Candidatus Danuiimicrobium</taxon>
    </lineage>
</organism>
<dbReference type="GO" id="GO:0006310">
    <property type="term" value="P:DNA recombination"/>
    <property type="evidence" value="ECO:0007669"/>
    <property type="project" value="UniProtKB-UniRule"/>
</dbReference>
<feature type="domain" description="Helicase C-terminal" evidence="17">
    <location>
        <begin position="463"/>
        <end position="624"/>
    </location>
</feature>
<evidence type="ECO:0000313" key="18">
    <source>
        <dbReference type="EMBL" id="OGW97969.1"/>
    </source>
</evidence>
<dbReference type="Proteomes" id="UP000178187">
    <property type="component" value="Unassembled WGS sequence"/>
</dbReference>
<evidence type="ECO:0000256" key="14">
    <source>
        <dbReference type="ARBA" id="ARBA00048988"/>
    </source>
</evidence>
<evidence type="ECO:0000313" key="19">
    <source>
        <dbReference type="Proteomes" id="UP000178187"/>
    </source>
</evidence>
<dbReference type="CDD" id="cd04488">
    <property type="entry name" value="RecG_wedge_OBF"/>
    <property type="match status" value="1"/>
</dbReference>
<dbReference type="EMBL" id="MHFR01000037">
    <property type="protein sequence ID" value="OGW97969.1"/>
    <property type="molecule type" value="Genomic_DNA"/>
</dbReference>
<dbReference type="EC" id="5.6.2.4" evidence="13 15"/>
<evidence type="ECO:0000256" key="2">
    <source>
        <dbReference type="ARBA" id="ARBA00017846"/>
    </source>
</evidence>
<evidence type="ECO:0000256" key="5">
    <source>
        <dbReference type="ARBA" id="ARBA00022801"/>
    </source>
</evidence>
<dbReference type="InterPro" id="IPR014001">
    <property type="entry name" value="Helicase_ATP-bd"/>
</dbReference>
<evidence type="ECO:0000256" key="13">
    <source>
        <dbReference type="ARBA" id="ARBA00034808"/>
    </source>
</evidence>
<evidence type="ECO:0000256" key="9">
    <source>
        <dbReference type="ARBA" id="ARBA00023172"/>
    </source>
</evidence>
<evidence type="ECO:0000256" key="12">
    <source>
        <dbReference type="ARBA" id="ARBA00034617"/>
    </source>
</evidence>
<dbReference type="InterPro" id="IPR004609">
    <property type="entry name" value="ATP-dep_DNA_helicase_RecG"/>
</dbReference>
<keyword evidence="8" id="KW-0238">DNA-binding</keyword>
<dbReference type="GO" id="GO:0005524">
    <property type="term" value="F:ATP binding"/>
    <property type="evidence" value="ECO:0007669"/>
    <property type="project" value="UniProtKB-KW"/>
</dbReference>
<reference evidence="18 19" key="1">
    <citation type="journal article" date="2016" name="Nat. Commun.">
        <title>Thousands of microbial genomes shed light on interconnected biogeochemical processes in an aquifer system.</title>
        <authorList>
            <person name="Anantharaman K."/>
            <person name="Brown C.T."/>
            <person name="Hug L.A."/>
            <person name="Sharon I."/>
            <person name="Castelle C.J."/>
            <person name="Probst A.J."/>
            <person name="Thomas B.C."/>
            <person name="Singh A."/>
            <person name="Wilkins M.J."/>
            <person name="Karaoz U."/>
            <person name="Brodie E.L."/>
            <person name="Williams K.H."/>
            <person name="Hubbard S.S."/>
            <person name="Banfield J.F."/>
        </authorList>
    </citation>
    <scope>NUCLEOTIDE SEQUENCE [LARGE SCALE GENOMIC DNA]</scope>
</reference>
<dbReference type="NCBIfam" id="NF008165">
    <property type="entry name" value="PRK10917.1-3"/>
    <property type="match status" value="1"/>
</dbReference>
<evidence type="ECO:0000256" key="15">
    <source>
        <dbReference type="RuleBase" id="RU363016"/>
    </source>
</evidence>
<dbReference type="GO" id="GO:0016887">
    <property type="term" value="F:ATP hydrolysis activity"/>
    <property type="evidence" value="ECO:0007669"/>
    <property type="project" value="RHEA"/>
</dbReference>
<dbReference type="SMART" id="SM00490">
    <property type="entry name" value="HELICc"/>
    <property type="match status" value="1"/>
</dbReference>
<keyword evidence="10 15" id="KW-0234">DNA repair</keyword>
<evidence type="ECO:0000256" key="8">
    <source>
        <dbReference type="ARBA" id="ARBA00023125"/>
    </source>
</evidence>
<sequence length="694" mass="78805">MAVITFDSKNKDSIRYIKGIGPKRAEILNRLGILTIRDLCYFFPRTYEDRSQFLPINTVTPGSQVTIRGTVLGTSVRPTRNMTLCEMVIHDKTGSITAVWFNQPYLSNKFKQGDQVILSGKAEFYQRRIQLSNPEHEIIQQGDDETVHTGRITPIYPLTEGLFQRALRTVMKEVSDHYVAREVREFMPLTIHNNLNLMDLHQALKTIHFPETFQLLEEARKRLVFDEFFLFQLSLLSKIKASQTEGSGLPIKKNIKLLSEFKQKLPFELTTEQEKVIDEIMKPLSQSIPMNRLLQGDVGSGKTVVASFFLFLAAQSKIQSALLVPTEILAEQHFHNLSPLFQKLGISSVLLTGGLSEENKVAARKKIKTGGVQIVIGTHALLQDDVSFTQLGLVIIDEQHRFGVEQRAKLLLRKPRPHLLVMTATPIPRTLGLTLYGDLDISTIETLPKGRKEIKTYWIRSEKEPDVLEYINERIINGGDQAYVLYPIIEENEKLDLLAAKKEYERLKNGPFKKLKVGLVHGRIQKKERDEVMKDFYANKIRVLVATSVIEVGVDNPNVTCMVIENAERFGLAQLHQMRGRIGRGTKESVCFLFGSPETEEGKKRLRILTKTTNGFEIAEQDLLLRGPGDFLGTQQSGIPFFNLADFSKDQELLLLARQEALKLLESDPKLSKQEHQLLLTEIEMREKHAAALP</sequence>
<dbReference type="InterPro" id="IPR001650">
    <property type="entry name" value="Helicase_C-like"/>
</dbReference>
<evidence type="ECO:0000256" key="10">
    <source>
        <dbReference type="ARBA" id="ARBA00023204"/>
    </source>
</evidence>
<comment type="catalytic activity">
    <reaction evidence="12 15">
        <text>Couples ATP hydrolysis with the unwinding of duplex DNA by translocating in the 3'-5' direction.</text>
        <dbReference type="EC" id="5.6.2.4"/>
    </reaction>
</comment>
<dbReference type="NCBIfam" id="NF008168">
    <property type="entry name" value="PRK10917.2-2"/>
    <property type="match status" value="1"/>
</dbReference>
<dbReference type="Gene3D" id="2.40.50.140">
    <property type="entry name" value="Nucleic acid-binding proteins"/>
    <property type="match status" value="1"/>
</dbReference>
<evidence type="ECO:0000259" key="17">
    <source>
        <dbReference type="PROSITE" id="PS51194"/>
    </source>
</evidence>
<dbReference type="InterPro" id="IPR027417">
    <property type="entry name" value="P-loop_NTPase"/>
</dbReference>
<dbReference type="PROSITE" id="PS51194">
    <property type="entry name" value="HELICASE_CTER"/>
    <property type="match status" value="1"/>
</dbReference>
<protein>
    <recommendedName>
        <fullName evidence="2 15">ATP-dependent DNA helicase RecG</fullName>
        <ecNumber evidence="13 15">5.6.2.4</ecNumber>
    </recommendedName>
</protein>
<dbReference type="SUPFAM" id="SSF52540">
    <property type="entry name" value="P-loop containing nucleoside triphosphate hydrolases"/>
    <property type="match status" value="2"/>
</dbReference>
<feature type="domain" description="Helicase ATP-binding" evidence="16">
    <location>
        <begin position="283"/>
        <end position="444"/>
    </location>
</feature>
<dbReference type="Gene3D" id="3.40.50.300">
    <property type="entry name" value="P-loop containing nucleotide triphosphate hydrolases"/>
    <property type="match status" value="2"/>
</dbReference>
<keyword evidence="11" id="KW-0413">Isomerase</keyword>
<comment type="catalytic activity">
    <reaction evidence="14 15">
        <text>ATP + H2O = ADP + phosphate + H(+)</text>
        <dbReference type="Rhea" id="RHEA:13065"/>
        <dbReference type="ChEBI" id="CHEBI:15377"/>
        <dbReference type="ChEBI" id="CHEBI:15378"/>
        <dbReference type="ChEBI" id="CHEBI:30616"/>
        <dbReference type="ChEBI" id="CHEBI:43474"/>
        <dbReference type="ChEBI" id="CHEBI:456216"/>
        <dbReference type="EC" id="5.6.2.4"/>
    </reaction>
</comment>
<keyword evidence="4 15" id="KW-0227">DNA damage</keyword>
<evidence type="ECO:0000256" key="3">
    <source>
        <dbReference type="ARBA" id="ARBA00022741"/>
    </source>
</evidence>
<evidence type="ECO:0000256" key="6">
    <source>
        <dbReference type="ARBA" id="ARBA00022806"/>
    </source>
</evidence>
<keyword evidence="9 15" id="KW-0233">DNA recombination</keyword>
<evidence type="ECO:0000256" key="7">
    <source>
        <dbReference type="ARBA" id="ARBA00022840"/>
    </source>
</evidence>
<keyword evidence="6 15" id="KW-0347">Helicase</keyword>
<dbReference type="SUPFAM" id="SSF50249">
    <property type="entry name" value="Nucleic acid-binding proteins"/>
    <property type="match status" value="1"/>
</dbReference>
<evidence type="ECO:0000256" key="11">
    <source>
        <dbReference type="ARBA" id="ARBA00023235"/>
    </source>
</evidence>
<dbReference type="InterPro" id="IPR047112">
    <property type="entry name" value="RecG/Mfd"/>
</dbReference>
<dbReference type="GO" id="GO:0006281">
    <property type="term" value="P:DNA repair"/>
    <property type="evidence" value="ECO:0007669"/>
    <property type="project" value="UniProtKB-UniRule"/>
</dbReference>
<dbReference type="Pfam" id="PF19833">
    <property type="entry name" value="RecG_dom3_C"/>
    <property type="match status" value="1"/>
</dbReference>
<proteinExistence type="inferred from homology"/>
<dbReference type="InterPro" id="IPR045562">
    <property type="entry name" value="RecG_dom3_C"/>
</dbReference>
<keyword evidence="7 15" id="KW-0067">ATP-binding</keyword>
<evidence type="ECO:0000256" key="1">
    <source>
        <dbReference type="ARBA" id="ARBA00007504"/>
    </source>
</evidence>
<name>A0A1G1KZ88_9BACT</name>
<keyword evidence="3 15" id="KW-0547">Nucleotide-binding</keyword>
<comment type="caution">
    <text evidence="18">The sequence shown here is derived from an EMBL/GenBank/DDBJ whole genome shotgun (WGS) entry which is preliminary data.</text>
</comment>
<dbReference type="InterPro" id="IPR012340">
    <property type="entry name" value="NA-bd_OB-fold"/>
</dbReference>
<comment type="function">
    <text evidence="15">Plays a critical role in recombination and DNA repair. Helps process Holliday junction intermediates to mature products by catalyzing branch migration. Has replication fork regression activity, unwinds stalled or blocked replication forks to make a HJ that can be resolved. Has a DNA unwinding activity characteristic of a DNA helicase with 3'-5' polarity.</text>
</comment>
<keyword evidence="5 15" id="KW-0378">Hydrolase</keyword>
<evidence type="ECO:0000259" key="16">
    <source>
        <dbReference type="PROSITE" id="PS51192"/>
    </source>
</evidence>
<gene>
    <name evidence="18" type="ORF">A3G33_06955</name>
</gene>
<comment type="similarity">
    <text evidence="1 15">Belongs to the helicase family. RecG subfamily.</text>
</comment>
<dbReference type="Pfam" id="PF00271">
    <property type="entry name" value="Helicase_C"/>
    <property type="match status" value="1"/>
</dbReference>
<dbReference type="CDD" id="cd17992">
    <property type="entry name" value="DEXHc_RecG"/>
    <property type="match status" value="1"/>
</dbReference>
<dbReference type="Pfam" id="PF00270">
    <property type="entry name" value="DEAD"/>
    <property type="match status" value="1"/>
</dbReference>
<dbReference type="InterPro" id="IPR033454">
    <property type="entry name" value="RecG_wedge"/>
</dbReference>
<evidence type="ECO:0000256" key="4">
    <source>
        <dbReference type="ARBA" id="ARBA00022763"/>
    </source>
</evidence>
<dbReference type="PANTHER" id="PTHR47964">
    <property type="entry name" value="ATP-DEPENDENT DNA HELICASE HOMOLOG RECG, CHLOROPLASTIC"/>
    <property type="match status" value="1"/>
</dbReference>
<accession>A0A1G1KZ88</accession>
<dbReference type="AlphaFoldDB" id="A0A1G1KZ88"/>
<dbReference type="GO" id="GO:0043138">
    <property type="term" value="F:3'-5' DNA helicase activity"/>
    <property type="evidence" value="ECO:0007669"/>
    <property type="project" value="UniProtKB-EC"/>
</dbReference>
<dbReference type="PROSITE" id="PS51192">
    <property type="entry name" value="HELICASE_ATP_BIND_1"/>
    <property type="match status" value="1"/>
</dbReference>